<dbReference type="AlphaFoldDB" id="A0A167MZ01"/>
<gene>
    <name evidence="5" type="ORF">ISF_08199</name>
</gene>
<dbReference type="GO" id="GO:0042626">
    <property type="term" value="F:ATPase-coupled transmembrane transporter activity"/>
    <property type="evidence" value="ECO:0007669"/>
    <property type="project" value="TreeGrafter"/>
</dbReference>
<dbReference type="InterPro" id="IPR027417">
    <property type="entry name" value="P-loop_NTPase"/>
</dbReference>
<evidence type="ECO:0000256" key="4">
    <source>
        <dbReference type="ARBA" id="ARBA00022840"/>
    </source>
</evidence>
<comment type="subcellular location">
    <subcellularLocation>
        <location evidence="1">Membrane</location>
        <topology evidence="1">Multi-pass membrane protein</topology>
    </subcellularLocation>
</comment>
<sequence>MLDEASITSGRLGRPSVGEAVQDGLVPGSTAYVAQPPWTDNCSIRDNIVFGFSFEQERYEGVLKACALNQDFEFLADGDATIAGAGGSSLSGGQKWRVALARALYSLGEIVILEDVLGAVDTPIASWICSHALTGDVAAGRTVILATHRPEFCIEAARYVVTVENGTAVGNS</sequence>
<dbReference type="OrthoDB" id="6500128at2759"/>
<dbReference type="RefSeq" id="XP_018701072.1">
    <property type="nucleotide sequence ID" value="XM_018851802.1"/>
</dbReference>
<evidence type="ECO:0000256" key="1">
    <source>
        <dbReference type="ARBA" id="ARBA00004141"/>
    </source>
</evidence>
<reference evidence="5 6" key="1">
    <citation type="journal article" date="2016" name="Genome Biol. Evol.">
        <title>Divergent and convergent evolution of fungal pathogenicity.</title>
        <authorList>
            <person name="Shang Y."/>
            <person name="Xiao G."/>
            <person name="Zheng P."/>
            <person name="Cen K."/>
            <person name="Zhan S."/>
            <person name="Wang C."/>
        </authorList>
    </citation>
    <scope>NUCLEOTIDE SEQUENCE [LARGE SCALE GENOMIC DNA]</scope>
    <source>
        <strain evidence="5 6">ARSEF 2679</strain>
    </source>
</reference>
<evidence type="ECO:0000313" key="6">
    <source>
        <dbReference type="Proteomes" id="UP000076744"/>
    </source>
</evidence>
<dbReference type="STRING" id="1081104.A0A167MZ01"/>
<proteinExistence type="inferred from homology"/>
<protein>
    <submittedName>
        <fullName evidence="5">ABC transporter-like protein</fullName>
    </submittedName>
</protein>
<comment type="similarity">
    <text evidence="2">Belongs to the ABC transporter superfamily. ABCC family. Conjugate transporter (TC 3.A.1.208) subfamily.</text>
</comment>
<dbReference type="Gene3D" id="3.40.50.300">
    <property type="entry name" value="P-loop containing nucleotide triphosphate hydrolases"/>
    <property type="match status" value="1"/>
</dbReference>
<dbReference type="GO" id="GO:0016020">
    <property type="term" value="C:membrane"/>
    <property type="evidence" value="ECO:0007669"/>
    <property type="project" value="UniProtKB-SubCell"/>
</dbReference>
<dbReference type="Proteomes" id="UP000076744">
    <property type="component" value="Unassembled WGS sequence"/>
</dbReference>
<dbReference type="SUPFAM" id="SSF52540">
    <property type="entry name" value="P-loop containing nucleoside triphosphate hydrolases"/>
    <property type="match status" value="1"/>
</dbReference>
<name>A0A167MZ01_CORFA</name>
<organism evidence="5 6">
    <name type="scientific">Cordyceps fumosorosea (strain ARSEF 2679)</name>
    <name type="common">Isaria fumosorosea</name>
    <dbReference type="NCBI Taxonomy" id="1081104"/>
    <lineage>
        <taxon>Eukaryota</taxon>
        <taxon>Fungi</taxon>
        <taxon>Dikarya</taxon>
        <taxon>Ascomycota</taxon>
        <taxon>Pezizomycotina</taxon>
        <taxon>Sordariomycetes</taxon>
        <taxon>Hypocreomycetidae</taxon>
        <taxon>Hypocreales</taxon>
        <taxon>Cordycipitaceae</taxon>
        <taxon>Cordyceps</taxon>
    </lineage>
</organism>
<keyword evidence="3" id="KW-0547">Nucleotide-binding</keyword>
<keyword evidence="6" id="KW-1185">Reference proteome</keyword>
<evidence type="ECO:0000256" key="2">
    <source>
        <dbReference type="ARBA" id="ARBA00009726"/>
    </source>
</evidence>
<dbReference type="PANTHER" id="PTHR24223">
    <property type="entry name" value="ATP-BINDING CASSETTE SUB-FAMILY C"/>
    <property type="match status" value="1"/>
</dbReference>
<comment type="caution">
    <text evidence="5">The sequence shown here is derived from an EMBL/GenBank/DDBJ whole genome shotgun (WGS) entry which is preliminary data.</text>
</comment>
<dbReference type="PANTHER" id="PTHR24223:SF456">
    <property type="entry name" value="MULTIDRUG RESISTANCE-ASSOCIATED PROTEIN LETHAL(2)03659"/>
    <property type="match status" value="1"/>
</dbReference>
<accession>A0A167MZ01</accession>
<dbReference type="GO" id="GO:0005524">
    <property type="term" value="F:ATP binding"/>
    <property type="evidence" value="ECO:0007669"/>
    <property type="project" value="UniProtKB-KW"/>
</dbReference>
<dbReference type="EMBL" id="AZHB01000027">
    <property type="protein sequence ID" value="OAA54928.1"/>
    <property type="molecule type" value="Genomic_DNA"/>
</dbReference>
<dbReference type="GeneID" id="30024491"/>
<evidence type="ECO:0000256" key="3">
    <source>
        <dbReference type="ARBA" id="ARBA00022741"/>
    </source>
</evidence>
<dbReference type="InterPro" id="IPR050173">
    <property type="entry name" value="ABC_transporter_C-like"/>
</dbReference>
<keyword evidence="4" id="KW-0067">ATP-binding</keyword>
<evidence type="ECO:0000313" key="5">
    <source>
        <dbReference type="EMBL" id="OAA54928.1"/>
    </source>
</evidence>